<keyword evidence="1" id="KW-0436">Ligase</keyword>
<dbReference type="EMBL" id="MFGA01000016">
    <property type="protein sequence ID" value="OGF21074.1"/>
    <property type="molecule type" value="Genomic_DNA"/>
</dbReference>
<protein>
    <recommendedName>
        <fullName evidence="1">Aspartyl/glutamyl-tRNA(Asn/Gln) amidotransferase subunit C</fullName>
        <shortName evidence="1">Asp/Glu-ADT subunit C</shortName>
        <ecNumber evidence="1">6.3.5.-</ecNumber>
    </recommendedName>
</protein>
<comment type="subunit">
    <text evidence="1">Heterotrimer of A, B and C subunits.</text>
</comment>
<comment type="catalytic activity">
    <reaction evidence="1">
        <text>L-glutamyl-tRNA(Gln) + L-glutamine + ATP + H2O = L-glutaminyl-tRNA(Gln) + L-glutamate + ADP + phosphate + H(+)</text>
        <dbReference type="Rhea" id="RHEA:17521"/>
        <dbReference type="Rhea" id="RHEA-COMP:9681"/>
        <dbReference type="Rhea" id="RHEA-COMP:9684"/>
        <dbReference type="ChEBI" id="CHEBI:15377"/>
        <dbReference type="ChEBI" id="CHEBI:15378"/>
        <dbReference type="ChEBI" id="CHEBI:29985"/>
        <dbReference type="ChEBI" id="CHEBI:30616"/>
        <dbReference type="ChEBI" id="CHEBI:43474"/>
        <dbReference type="ChEBI" id="CHEBI:58359"/>
        <dbReference type="ChEBI" id="CHEBI:78520"/>
        <dbReference type="ChEBI" id="CHEBI:78521"/>
        <dbReference type="ChEBI" id="CHEBI:456216"/>
    </reaction>
</comment>
<evidence type="ECO:0000313" key="2">
    <source>
        <dbReference type="EMBL" id="OGF21074.1"/>
    </source>
</evidence>
<evidence type="ECO:0000313" key="3">
    <source>
        <dbReference type="Proteomes" id="UP000177407"/>
    </source>
</evidence>
<dbReference type="PANTHER" id="PTHR15004:SF0">
    <property type="entry name" value="GLUTAMYL-TRNA(GLN) AMIDOTRANSFERASE SUBUNIT C, MITOCHONDRIAL"/>
    <property type="match status" value="1"/>
</dbReference>
<name>A0A1F5S313_9BACT</name>
<keyword evidence="1" id="KW-0067">ATP-binding</keyword>
<dbReference type="EC" id="6.3.5.-" evidence="1"/>
<dbReference type="GO" id="GO:0050566">
    <property type="term" value="F:asparaginyl-tRNA synthase (glutamine-hydrolyzing) activity"/>
    <property type="evidence" value="ECO:0007669"/>
    <property type="project" value="RHEA"/>
</dbReference>
<comment type="similarity">
    <text evidence="1">Belongs to the GatC family.</text>
</comment>
<dbReference type="Gene3D" id="1.10.20.60">
    <property type="entry name" value="Glu-tRNAGln amidotransferase C subunit, N-terminal domain"/>
    <property type="match status" value="1"/>
</dbReference>
<comment type="catalytic activity">
    <reaction evidence="1">
        <text>L-aspartyl-tRNA(Asn) + L-glutamine + ATP + H2O = L-asparaginyl-tRNA(Asn) + L-glutamate + ADP + phosphate + 2 H(+)</text>
        <dbReference type="Rhea" id="RHEA:14513"/>
        <dbReference type="Rhea" id="RHEA-COMP:9674"/>
        <dbReference type="Rhea" id="RHEA-COMP:9677"/>
        <dbReference type="ChEBI" id="CHEBI:15377"/>
        <dbReference type="ChEBI" id="CHEBI:15378"/>
        <dbReference type="ChEBI" id="CHEBI:29985"/>
        <dbReference type="ChEBI" id="CHEBI:30616"/>
        <dbReference type="ChEBI" id="CHEBI:43474"/>
        <dbReference type="ChEBI" id="CHEBI:58359"/>
        <dbReference type="ChEBI" id="CHEBI:78515"/>
        <dbReference type="ChEBI" id="CHEBI:78516"/>
        <dbReference type="ChEBI" id="CHEBI:456216"/>
    </reaction>
</comment>
<sequence>MELTKEEISHIANLARLELSEKEAGKFSEQISSILGYVKKLQEVDLSKVEPTFSVAEISNVLRDDKVEACDKKTMEDLIKITPENENGLVKVRAVFE</sequence>
<evidence type="ECO:0000256" key="1">
    <source>
        <dbReference type="HAMAP-Rule" id="MF_00122"/>
    </source>
</evidence>
<reference evidence="2 3" key="1">
    <citation type="journal article" date="2016" name="Nat. Commun.">
        <title>Thousands of microbial genomes shed light on interconnected biogeochemical processes in an aquifer system.</title>
        <authorList>
            <person name="Anantharaman K."/>
            <person name="Brown C.T."/>
            <person name="Hug L.A."/>
            <person name="Sharon I."/>
            <person name="Castelle C.J."/>
            <person name="Probst A.J."/>
            <person name="Thomas B.C."/>
            <person name="Singh A."/>
            <person name="Wilkins M.J."/>
            <person name="Karaoz U."/>
            <person name="Brodie E.L."/>
            <person name="Williams K.H."/>
            <person name="Hubbard S.S."/>
            <person name="Banfield J.F."/>
        </authorList>
    </citation>
    <scope>NUCLEOTIDE SEQUENCE [LARGE SCALE GENOMIC DNA]</scope>
</reference>
<dbReference type="HAMAP" id="MF_00122">
    <property type="entry name" value="GatC"/>
    <property type="match status" value="1"/>
</dbReference>
<dbReference type="GO" id="GO:0050567">
    <property type="term" value="F:glutaminyl-tRNA synthase (glutamine-hydrolyzing) activity"/>
    <property type="evidence" value="ECO:0007669"/>
    <property type="project" value="UniProtKB-UniRule"/>
</dbReference>
<dbReference type="Pfam" id="PF02686">
    <property type="entry name" value="GatC"/>
    <property type="match status" value="1"/>
</dbReference>
<proteinExistence type="inferred from homology"/>
<dbReference type="NCBIfam" id="TIGR00135">
    <property type="entry name" value="gatC"/>
    <property type="match status" value="1"/>
</dbReference>
<comment type="caution">
    <text evidence="2">The sequence shown here is derived from an EMBL/GenBank/DDBJ whole genome shotgun (WGS) entry which is preliminary data.</text>
</comment>
<keyword evidence="1" id="KW-0648">Protein biosynthesis</keyword>
<dbReference type="AlphaFoldDB" id="A0A1F5S313"/>
<dbReference type="InterPro" id="IPR003837">
    <property type="entry name" value="GatC"/>
</dbReference>
<dbReference type="GO" id="GO:0070681">
    <property type="term" value="P:glutaminyl-tRNAGln biosynthesis via transamidation"/>
    <property type="evidence" value="ECO:0007669"/>
    <property type="project" value="TreeGrafter"/>
</dbReference>
<dbReference type="PANTHER" id="PTHR15004">
    <property type="entry name" value="GLUTAMYL-TRNA(GLN) AMIDOTRANSFERASE SUBUNIT C, MITOCHONDRIAL"/>
    <property type="match status" value="1"/>
</dbReference>
<dbReference type="GO" id="GO:0005524">
    <property type="term" value="F:ATP binding"/>
    <property type="evidence" value="ECO:0007669"/>
    <property type="project" value="UniProtKB-KW"/>
</dbReference>
<keyword evidence="1" id="KW-0547">Nucleotide-binding</keyword>
<organism evidence="2 3">
    <name type="scientific">Candidatus Falkowbacteria bacterium RIFOXYA2_FULL_38_12</name>
    <dbReference type="NCBI Taxonomy" id="1797993"/>
    <lineage>
        <taxon>Bacteria</taxon>
        <taxon>Candidatus Falkowiibacteriota</taxon>
    </lineage>
</organism>
<accession>A0A1F5S313</accession>
<gene>
    <name evidence="1" type="primary">gatC</name>
    <name evidence="2" type="ORF">A2257_01520</name>
</gene>
<dbReference type="InterPro" id="IPR036113">
    <property type="entry name" value="Asp/Glu-ADT_sf_sub_c"/>
</dbReference>
<dbReference type="Proteomes" id="UP000177407">
    <property type="component" value="Unassembled WGS sequence"/>
</dbReference>
<dbReference type="GO" id="GO:0006450">
    <property type="term" value="P:regulation of translational fidelity"/>
    <property type="evidence" value="ECO:0007669"/>
    <property type="project" value="InterPro"/>
</dbReference>
<dbReference type="GO" id="GO:0006412">
    <property type="term" value="P:translation"/>
    <property type="evidence" value="ECO:0007669"/>
    <property type="project" value="UniProtKB-UniRule"/>
</dbReference>
<comment type="function">
    <text evidence="1">Allows the formation of correctly charged Asn-tRNA(Asn) or Gln-tRNA(Gln) through the transamidation of misacylated Asp-tRNA(Asn) or Glu-tRNA(Gln) in organisms which lack either or both of asparaginyl-tRNA or glutaminyl-tRNA synthetases. The reaction takes place in the presence of glutamine and ATP through an activated phospho-Asp-tRNA(Asn) or phospho-Glu-tRNA(Gln).</text>
</comment>
<dbReference type="SUPFAM" id="SSF141000">
    <property type="entry name" value="Glu-tRNAGln amidotransferase C subunit"/>
    <property type="match status" value="1"/>
</dbReference>